<protein>
    <submittedName>
        <fullName evidence="2">Uncharacterized protein</fullName>
    </submittedName>
</protein>
<proteinExistence type="predicted"/>
<dbReference type="Proteomes" id="UP000255066">
    <property type="component" value="Unassembled WGS sequence"/>
</dbReference>
<evidence type="ECO:0000313" key="2">
    <source>
        <dbReference type="EMBL" id="STX32151.1"/>
    </source>
</evidence>
<organism evidence="2 4">
    <name type="scientific">Legionella birminghamensis</name>
    <dbReference type="NCBI Taxonomy" id="28083"/>
    <lineage>
        <taxon>Bacteria</taxon>
        <taxon>Pseudomonadati</taxon>
        <taxon>Pseudomonadota</taxon>
        <taxon>Gammaproteobacteria</taxon>
        <taxon>Legionellales</taxon>
        <taxon>Legionellaceae</taxon>
        <taxon>Legionella</taxon>
    </lineage>
</organism>
<accession>A0A378IC65</accession>
<evidence type="ECO:0000313" key="3">
    <source>
        <dbReference type="Proteomes" id="UP000054735"/>
    </source>
</evidence>
<dbReference type="EMBL" id="LNXT01000015">
    <property type="protein sequence ID" value="KTC72540.1"/>
    <property type="molecule type" value="Genomic_DNA"/>
</dbReference>
<dbReference type="Proteomes" id="UP000054735">
    <property type="component" value="Unassembled WGS sequence"/>
</dbReference>
<dbReference type="STRING" id="28083.Lbir_1315"/>
<dbReference type="EMBL" id="UGNW01000001">
    <property type="protein sequence ID" value="STX32151.1"/>
    <property type="molecule type" value="Genomic_DNA"/>
</dbReference>
<sequence length="248" mass="28160">MQADKDKSLTVPLADFIRWLWTEVKDKPDFIVPFAQALYEIQRGYNLNKQGIDMGGNDKPICYGGTANKFCEKLSSLSPLIQFLYVNKKTITKKLKQLTEEATFGFIKELRNQAITGSEAERERFKQVIAQLTDDERVSILLKDVFTKSAIASAVNNEFSGRCREEDLVKCVEDFQAALPYLQFADQKELNTLVRPLPDKIQASASRLNTFFQSSTNSTDNDPIQFGSSNSQTFLLEDEELPKQSHRP</sequence>
<evidence type="ECO:0000313" key="1">
    <source>
        <dbReference type="EMBL" id="KTC72540.1"/>
    </source>
</evidence>
<evidence type="ECO:0000313" key="4">
    <source>
        <dbReference type="Proteomes" id="UP000255066"/>
    </source>
</evidence>
<dbReference type="AlphaFoldDB" id="A0A378IC65"/>
<keyword evidence="3" id="KW-1185">Reference proteome</keyword>
<name>A0A378IC65_9GAMM</name>
<reference evidence="2 4" key="2">
    <citation type="submission" date="2018-06" db="EMBL/GenBank/DDBJ databases">
        <authorList>
            <consortium name="Pathogen Informatics"/>
            <person name="Doyle S."/>
        </authorList>
    </citation>
    <scope>NUCLEOTIDE SEQUENCE [LARGE SCALE GENOMIC DNA]</scope>
    <source>
        <strain evidence="2 4">NCTC12437</strain>
    </source>
</reference>
<gene>
    <name evidence="1" type="ORF">Lbir_1315</name>
    <name evidence="2" type="ORF">NCTC12437_01930</name>
</gene>
<reference evidence="1 3" key="1">
    <citation type="submission" date="2015-11" db="EMBL/GenBank/DDBJ databases">
        <title>Genomic analysis of 38 Legionella species identifies large and diverse effector repertoires.</title>
        <authorList>
            <person name="Burstein D."/>
            <person name="Amaro F."/>
            <person name="Zusman T."/>
            <person name="Lifshitz Z."/>
            <person name="Cohen O."/>
            <person name="Gilbert J.A."/>
            <person name="Pupko T."/>
            <person name="Shuman H.A."/>
            <person name="Segal G."/>
        </authorList>
    </citation>
    <scope>NUCLEOTIDE SEQUENCE [LARGE SCALE GENOMIC DNA]</scope>
    <source>
        <strain evidence="1 3">CDC#1407-AL-14</strain>
    </source>
</reference>